<evidence type="ECO:0000313" key="1">
    <source>
        <dbReference type="EMBL" id="WAJ70676.1"/>
    </source>
</evidence>
<name>A0ABY7AR01_9ALTE</name>
<sequence length="285" mass="32394">MYSSSLVLGPFKFKINSSIKSVKNELELLYQDFTPVTTNDFIDFNIDISKPNNFRRWIKPQVNFVVDEHYPFKPLPLDHAFPMLEWGMNWCIASNAHQYFILHAGAVERNGCVIVLPAHSGAGKSTLTASLVYRGWRLFSDELALFSLKDKLVYPLARPINLKNQSIEVIKNFLPESIFSQVVKDTHKGTVALLKPPKASVEQSKIPAAPSHFIFPKYVEGSSTKLKPCSVEYAFKQIIEQGFNYHILGEEAFVLISHYLRNSPTYTLEYSDFEQANTVLRGLVD</sequence>
<dbReference type="SUPFAM" id="SSF53795">
    <property type="entry name" value="PEP carboxykinase-like"/>
    <property type="match status" value="1"/>
</dbReference>
<dbReference type="InterPro" id="IPR027417">
    <property type="entry name" value="P-loop_NTPase"/>
</dbReference>
<dbReference type="RefSeq" id="WP_268075025.1">
    <property type="nucleotide sequence ID" value="NZ_CP109965.1"/>
</dbReference>
<dbReference type="Gene3D" id="3.40.50.300">
    <property type="entry name" value="P-loop containing nucleotide triphosphate hydrolases"/>
    <property type="match status" value="1"/>
</dbReference>
<dbReference type="InterPro" id="IPR027600">
    <property type="entry name" value="HprK-rel_A"/>
</dbReference>
<keyword evidence="1" id="KW-0808">Transferase</keyword>
<keyword evidence="2" id="KW-1185">Reference proteome</keyword>
<evidence type="ECO:0000313" key="2">
    <source>
        <dbReference type="Proteomes" id="UP001163726"/>
    </source>
</evidence>
<dbReference type="Proteomes" id="UP001163726">
    <property type="component" value="Chromosome"/>
</dbReference>
<accession>A0ABY7AR01</accession>
<organism evidence="1 2">
    <name type="scientific">Catenovulum adriaticum</name>
    <dbReference type="NCBI Taxonomy" id="2984846"/>
    <lineage>
        <taxon>Bacteria</taxon>
        <taxon>Pseudomonadati</taxon>
        <taxon>Pseudomonadota</taxon>
        <taxon>Gammaproteobacteria</taxon>
        <taxon>Alteromonadales</taxon>
        <taxon>Alteromonadaceae</taxon>
        <taxon>Catenovulum</taxon>
    </lineage>
</organism>
<reference evidence="1" key="1">
    <citation type="submission" date="2022-10" db="EMBL/GenBank/DDBJ databases">
        <title>Catenovulum adriacola sp. nov. isolated in the Harbour of Susak.</title>
        <authorList>
            <person name="Schoch T."/>
            <person name="Reich S.J."/>
            <person name="Stoeferle S."/>
            <person name="Flaiz M."/>
            <person name="Kazda M."/>
            <person name="Riedel C.U."/>
            <person name="Duerre P."/>
        </authorList>
    </citation>
    <scope>NUCLEOTIDE SEQUENCE</scope>
    <source>
        <strain evidence="1">TS8</strain>
    </source>
</reference>
<keyword evidence="1" id="KW-0418">Kinase</keyword>
<gene>
    <name evidence="1" type="ORF">OLW01_02350</name>
</gene>
<protein>
    <submittedName>
        <fullName evidence="1">HprK-related kinase A</fullName>
    </submittedName>
</protein>
<dbReference type="GO" id="GO:0016301">
    <property type="term" value="F:kinase activity"/>
    <property type="evidence" value="ECO:0007669"/>
    <property type="project" value="UniProtKB-KW"/>
</dbReference>
<dbReference type="EMBL" id="CP109965">
    <property type="protein sequence ID" value="WAJ70676.1"/>
    <property type="molecule type" value="Genomic_DNA"/>
</dbReference>
<proteinExistence type="predicted"/>
<dbReference type="NCBIfam" id="TIGR04352">
    <property type="entry name" value="HprK_rel_A"/>
    <property type="match status" value="1"/>
</dbReference>